<dbReference type="EMBL" id="BJYT01000012">
    <property type="protein sequence ID" value="GEO10601.1"/>
    <property type="molecule type" value="Genomic_DNA"/>
</dbReference>
<dbReference type="OrthoDB" id="8085537at2"/>
<accession>A0A512BF57</accession>
<gene>
    <name evidence="2" type="ORF">SAE01_30970</name>
</gene>
<evidence type="ECO:0000259" key="1">
    <source>
        <dbReference type="Pfam" id="PF18480"/>
    </source>
</evidence>
<feature type="domain" description="DUF5615" evidence="1">
    <location>
        <begin position="1"/>
        <end position="78"/>
    </location>
</feature>
<dbReference type="RefSeq" id="WP_147204721.1">
    <property type="nucleotide sequence ID" value="NZ_BJYT01000012.1"/>
</dbReference>
<reference evidence="2 3" key="1">
    <citation type="submission" date="2019-07" db="EMBL/GenBank/DDBJ databases">
        <title>Whole genome shotgun sequence of Segetibacter aerophilus NBRC 106135.</title>
        <authorList>
            <person name="Hosoyama A."/>
            <person name="Uohara A."/>
            <person name="Ohji S."/>
            <person name="Ichikawa N."/>
        </authorList>
    </citation>
    <scope>NUCLEOTIDE SEQUENCE [LARGE SCALE GENOMIC DNA]</scope>
    <source>
        <strain evidence="2 3">NBRC 106135</strain>
    </source>
</reference>
<dbReference type="Proteomes" id="UP000321513">
    <property type="component" value="Unassembled WGS sequence"/>
</dbReference>
<evidence type="ECO:0000313" key="3">
    <source>
        <dbReference type="Proteomes" id="UP000321513"/>
    </source>
</evidence>
<sequence>MRLLLDENLPKRLKLDFPEHEIYTVRDQQWNGIKNGELLKLLIANSFDALLTYDKNLQHQQNFSKHTVTVFVLRARINQYAELTKLTPKVKEYLSKGVMTPGPVVVAAK</sequence>
<comment type="caution">
    <text evidence="2">The sequence shown here is derived from an EMBL/GenBank/DDBJ whole genome shotgun (WGS) entry which is preliminary data.</text>
</comment>
<evidence type="ECO:0000313" key="2">
    <source>
        <dbReference type="EMBL" id="GEO10601.1"/>
    </source>
</evidence>
<organism evidence="2 3">
    <name type="scientific">Segetibacter aerophilus</name>
    <dbReference type="NCBI Taxonomy" id="670293"/>
    <lineage>
        <taxon>Bacteria</taxon>
        <taxon>Pseudomonadati</taxon>
        <taxon>Bacteroidota</taxon>
        <taxon>Chitinophagia</taxon>
        <taxon>Chitinophagales</taxon>
        <taxon>Chitinophagaceae</taxon>
        <taxon>Segetibacter</taxon>
    </lineage>
</organism>
<name>A0A512BF57_9BACT</name>
<dbReference type="InterPro" id="IPR041049">
    <property type="entry name" value="DUF5615"/>
</dbReference>
<protein>
    <recommendedName>
        <fullName evidence="1">DUF5615 domain-containing protein</fullName>
    </recommendedName>
</protein>
<dbReference type="Pfam" id="PF18480">
    <property type="entry name" value="DUF5615"/>
    <property type="match status" value="1"/>
</dbReference>
<dbReference type="AlphaFoldDB" id="A0A512BF57"/>
<keyword evidence="3" id="KW-1185">Reference proteome</keyword>
<proteinExistence type="predicted"/>